<dbReference type="EMBL" id="LOCL01000062">
    <property type="protein sequence ID" value="KUF14173.1"/>
    <property type="molecule type" value="Genomic_DNA"/>
</dbReference>
<evidence type="ECO:0000313" key="3">
    <source>
        <dbReference type="EMBL" id="KUF14173.1"/>
    </source>
</evidence>
<feature type="chain" id="PRO_5039002275" evidence="2">
    <location>
        <begin position="26"/>
        <end position="219"/>
    </location>
</feature>
<feature type="region of interest" description="Disordered" evidence="1">
    <location>
        <begin position="31"/>
        <end position="68"/>
    </location>
</feature>
<dbReference type="STRING" id="1765722.AT728_02830"/>
<gene>
    <name evidence="3" type="ORF">AT728_02830</name>
</gene>
<keyword evidence="4" id="KW-1185">Reference proteome</keyword>
<proteinExistence type="predicted"/>
<comment type="caution">
    <text evidence="3">The sequence shown here is derived from an EMBL/GenBank/DDBJ whole genome shotgun (WGS) entry which is preliminary data.</text>
</comment>
<accession>A0A0W7WUA4</accession>
<dbReference type="Proteomes" id="UP000054804">
    <property type="component" value="Unassembled WGS sequence"/>
</dbReference>
<evidence type="ECO:0000256" key="1">
    <source>
        <dbReference type="SAM" id="MobiDB-lite"/>
    </source>
</evidence>
<dbReference type="AlphaFoldDB" id="A0A0W7WUA4"/>
<feature type="signal peptide" evidence="2">
    <location>
        <begin position="1"/>
        <end position="25"/>
    </location>
</feature>
<dbReference type="RefSeq" id="WP_058851916.1">
    <property type="nucleotide sequence ID" value="NZ_LOCL01000062.1"/>
</dbReference>
<evidence type="ECO:0000313" key="4">
    <source>
        <dbReference type="Proteomes" id="UP000054804"/>
    </source>
</evidence>
<feature type="compositionally biased region" description="Basic and acidic residues" evidence="1">
    <location>
        <begin position="42"/>
        <end position="68"/>
    </location>
</feature>
<reference evidence="3 4" key="1">
    <citation type="submission" date="2015-12" db="EMBL/GenBank/DDBJ databases">
        <title>Draft genome sequence of Streptomyces silvensis ATCC 53525, a producer of novel hormone antagonists.</title>
        <authorList>
            <person name="Johnston C.W."/>
            <person name="Li Y."/>
            <person name="Magarvey N.A."/>
        </authorList>
    </citation>
    <scope>NUCLEOTIDE SEQUENCE [LARGE SCALE GENOMIC DNA]</scope>
    <source>
        <strain evidence="3 4">ATCC 53525</strain>
    </source>
</reference>
<organism evidence="3 4">
    <name type="scientific">Streptomyces silvensis</name>
    <dbReference type="NCBI Taxonomy" id="1765722"/>
    <lineage>
        <taxon>Bacteria</taxon>
        <taxon>Bacillati</taxon>
        <taxon>Actinomycetota</taxon>
        <taxon>Actinomycetes</taxon>
        <taxon>Kitasatosporales</taxon>
        <taxon>Streptomycetaceae</taxon>
        <taxon>Streptomyces</taxon>
    </lineage>
</organism>
<name>A0A0W7WUA4_9ACTN</name>
<evidence type="ECO:0000256" key="2">
    <source>
        <dbReference type="SAM" id="SignalP"/>
    </source>
</evidence>
<protein>
    <submittedName>
        <fullName evidence="3">Repetin</fullName>
    </submittedName>
</protein>
<keyword evidence="2" id="KW-0732">Signal</keyword>
<dbReference type="OrthoDB" id="3628502at2"/>
<sequence>MSRFAFTPVRAVAVGTALLITAAAAGVAAASGEDVTRPGSGHHAEERTGRQQTQHRTEHRTEHRNEHREAAALTGSAKLFRKTTEDVTFTFDAHLAARHNADPAKATGTFSFVHLDKPGGKGGWAKGRIDCLLTGGKVASATGVITKTNIKEIRGSRVGFSVHDQGGNDRLGYSWGATGGPDGTKKLTKCNSAAPFEKVRKGTGDFRVTPWNPPYPEAS</sequence>